<reference evidence="4" key="2">
    <citation type="journal article" date="2021" name="PeerJ">
        <title>Extensive microbial diversity within the chicken gut microbiome revealed by metagenomics and culture.</title>
        <authorList>
            <person name="Gilroy R."/>
            <person name="Ravi A."/>
            <person name="Getino M."/>
            <person name="Pursley I."/>
            <person name="Horton D.L."/>
            <person name="Alikhan N.F."/>
            <person name="Baker D."/>
            <person name="Gharbi K."/>
            <person name="Hall N."/>
            <person name="Watson M."/>
            <person name="Adriaenssens E.M."/>
            <person name="Foster-Nyarko E."/>
            <person name="Jarju S."/>
            <person name="Secka A."/>
            <person name="Antonio M."/>
            <person name="Oren A."/>
            <person name="Chaudhuri R.R."/>
            <person name="La Ragione R."/>
            <person name="Hildebrand F."/>
            <person name="Pallen M.J."/>
        </authorList>
    </citation>
    <scope>NUCLEOTIDE SEQUENCE</scope>
    <source>
        <strain evidence="4">CHK195-4489</strain>
    </source>
</reference>
<dbReference type="PROSITE" id="PS51736">
    <property type="entry name" value="RECOMBINASES_3"/>
    <property type="match status" value="1"/>
</dbReference>
<evidence type="ECO:0000259" key="2">
    <source>
        <dbReference type="PROSITE" id="PS51736"/>
    </source>
</evidence>
<feature type="coiled-coil region" evidence="1">
    <location>
        <begin position="444"/>
        <end position="471"/>
    </location>
</feature>
<dbReference type="GO" id="GO:0003677">
    <property type="term" value="F:DNA binding"/>
    <property type="evidence" value="ECO:0007669"/>
    <property type="project" value="InterPro"/>
</dbReference>
<name>A0A9D1I902_9CLOT</name>
<accession>A0A9D1I902</accession>
<proteinExistence type="predicted"/>
<comment type="caution">
    <text evidence="4">The sequence shown here is derived from an EMBL/GenBank/DDBJ whole genome shotgun (WGS) entry which is preliminary data.</text>
</comment>
<sequence length="524" mass="61027">MGSHIAIYLRLSQEDIDSKNSLLKDESNSIRSQRLMIQRYIQEQPEFAGHPVLEFVDDGYTGTNFDRPQLQKMLSLIRSGEIRCVVVKDLSRFGRNYLEVGDYLEHIFPFLGLRFIAINDHYDSADYKGTTGGVDVAFRNLVYQQYSQDLSQKVKSAVYMKMARGRYVVHCPYGYKKSPGEKHKMVLDPVTAPIVREIFLAAIAGKKSTEIASMLNEKHILTPLEYKNLSRKSIHNEAMWSHQAVLRIIRDYKYTGAMVNFKCENQTIRAKVQKRNSPDEWVVVENSHEPIVSHEEYEAANAHIRKVKPHNTIRHDQTDRVYYCGHCGRRLRKTFGLDEYYSCATSLYREKTECSKIRWSKTDLERIILAAYKAQLLVMEKEHKKTAVQNGPSPVRVCRETQKKVSREISSIAERNLRLYERYKAGEYSAETFLEEKTKLFARKKQLDIDLARLQIEEETLLAEQERTEQQAQYLQKAGALLRLSDEKLLEEMYQTIDKIIVFSNKEIEIFWKLDDCFRTALKG</sequence>
<dbReference type="InterPro" id="IPR006119">
    <property type="entry name" value="Resolv_N"/>
</dbReference>
<dbReference type="Gene3D" id="3.40.50.1390">
    <property type="entry name" value="Resolvase, N-terminal catalytic domain"/>
    <property type="match status" value="1"/>
</dbReference>
<dbReference type="InterPro" id="IPR036162">
    <property type="entry name" value="Resolvase-like_N_sf"/>
</dbReference>
<dbReference type="GO" id="GO:0000150">
    <property type="term" value="F:DNA strand exchange activity"/>
    <property type="evidence" value="ECO:0007669"/>
    <property type="project" value="InterPro"/>
</dbReference>
<feature type="domain" description="Resolvase/invertase-type recombinase catalytic" evidence="2">
    <location>
        <begin position="4"/>
        <end position="165"/>
    </location>
</feature>
<dbReference type="EMBL" id="DVMM01000201">
    <property type="protein sequence ID" value="HIU30424.1"/>
    <property type="molecule type" value="Genomic_DNA"/>
</dbReference>
<dbReference type="InterPro" id="IPR038109">
    <property type="entry name" value="DNA_bind_recomb_sf"/>
</dbReference>
<evidence type="ECO:0000313" key="5">
    <source>
        <dbReference type="Proteomes" id="UP000824089"/>
    </source>
</evidence>
<organism evidence="4 5">
    <name type="scientific">Candidatus Egerieisoma faecipullorum</name>
    <dbReference type="NCBI Taxonomy" id="2840963"/>
    <lineage>
        <taxon>Bacteria</taxon>
        <taxon>Bacillati</taxon>
        <taxon>Bacillota</taxon>
        <taxon>Clostridia</taxon>
        <taxon>Eubacteriales</taxon>
        <taxon>Clostridiaceae</taxon>
        <taxon>Clostridiaceae incertae sedis</taxon>
        <taxon>Candidatus Egerieisoma</taxon>
    </lineage>
</organism>
<dbReference type="InterPro" id="IPR011109">
    <property type="entry name" value="DNA_bind_recombinase_dom"/>
</dbReference>
<dbReference type="PANTHER" id="PTHR30461:SF23">
    <property type="entry name" value="DNA RECOMBINASE-RELATED"/>
    <property type="match status" value="1"/>
</dbReference>
<evidence type="ECO:0000256" key="1">
    <source>
        <dbReference type="SAM" id="Coils"/>
    </source>
</evidence>
<dbReference type="Pfam" id="PF00239">
    <property type="entry name" value="Resolvase"/>
    <property type="match status" value="1"/>
</dbReference>
<dbReference type="Pfam" id="PF07508">
    <property type="entry name" value="Recombinase"/>
    <property type="match status" value="1"/>
</dbReference>
<evidence type="ECO:0000313" key="4">
    <source>
        <dbReference type="EMBL" id="HIU30424.1"/>
    </source>
</evidence>
<dbReference type="Gene3D" id="3.90.1750.20">
    <property type="entry name" value="Putative Large Serine Recombinase, Chain B, Domain 2"/>
    <property type="match status" value="1"/>
</dbReference>
<dbReference type="PROSITE" id="PS51737">
    <property type="entry name" value="RECOMBINASE_DNA_BIND"/>
    <property type="match status" value="1"/>
</dbReference>
<evidence type="ECO:0000259" key="3">
    <source>
        <dbReference type="PROSITE" id="PS51737"/>
    </source>
</evidence>
<protein>
    <submittedName>
        <fullName evidence="4">Recombinase family protein</fullName>
    </submittedName>
</protein>
<keyword evidence="1" id="KW-0175">Coiled coil</keyword>
<dbReference type="InterPro" id="IPR050639">
    <property type="entry name" value="SSR_resolvase"/>
</dbReference>
<dbReference type="AlphaFoldDB" id="A0A9D1I902"/>
<dbReference type="SUPFAM" id="SSF53041">
    <property type="entry name" value="Resolvase-like"/>
    <property type="match status" value="1"/>
</dbReference>
<dbReference type="Proteomes" id="UP000824089">
    <property type="component" value="Unassembled WGS sequence"/>
</dbReference>
<dbReference type="SMART" id="SM00857">
    <property type="entry name" value="Resolvase"/>
    <property type="match status" value="1"/>
</dbReference>
<feature type="domain" description="Recombinase" evidence="3">
    <location>
        <begin position="172"/>
        <end position="310"/>
    </location>
</feature>
<dbReference type="PANTHER" id="PTHR30461">
    <property type="entry name" value="DNA-INVERTASE FROM LAMBDOID PROPHAGE"/>
    <property type="match status" value="1"/>
</dbReference>
<reference evidence="4" key="1">
    <citation type="submission" date="2020-10" db="EMBL/GenBank/DDBJ databases">
        <authorList>
            <person name="Gilroy R."/>
        </authorList>
    </citation>
    <scope>NUCLEOTIDE SEQUENCE</scope>
    <source>
        <strain evidence="4">CHK195-4489</strain>
    </source>
</reference>
<gene>
    <name evidence="4" type="ORF">IAD50_09050</name>
</gene>